<organism evidence="2 3">
    <name type="scientific">Ceratopteris richardii</name>
    <name type="common">Triangle waterfern</name>
    <dbReference type="NCBI Taxonomy" id="49495"/>
    <lineage>
        <taxon>Eukaryota</taxon>
        <taxon>Viridiplantae</taxon>
        <taxon>Streptophyta</taxon>
        <taxon>Embryophyta</taxon>
        <taxon>Tracheophyta</taxon>
        <taxon>Polypodiopsida</taxon>
        <taxon>Polypodiidae</taxon>
        <taxon>Polypodiales</taxon>
        <taxon>Pteridineae</taxon>
        <taxon>Pteridaceae</taxon>
        <taxon>Parkerioideae</taxon>
        <taxon>Ceratopteris</taxon>
    </lineage>
</organism>
<sequence>MTTPADSDAASSLGRSSSIDARDGALPRSESQRRLTNRAGRKGGRSSNDLFVCFAPRTTFNLVSTNRSVVSPARDKAKEATSSRRSSRNLSASIFSSKTPSKKQDYDESIEEPTSPKVTCIGQVRSKSKNDKRSRGGIVTPRKQAASVHAEGKESACPTFARDFSCFGLPCDSYGSLPSFRGDKKGSGTVFAKSLVLIQEDERKAPSVEAASFRTQRDIGNKYGENVSPVAKPASRKAEDLSEISSILQVTPSSHPDSSCKAQESEGKDDLEDNRSVEDDDTFAAEPPPVNGLLLMRNKVDHAHVMGSTSTNLSLKRCTSAPVHCRHKSEDGDERDQFSAPEHADHLGKEEIRSELSNPIQSSEDVPKSRNMSKSFLQRCKSVSRSLSRSLSEQGLEMKPSPATQPSLGTQQETKLPGPMDSENSEELAGDIRLVGEATSRRRSDAEALKVSLDIVPETWMWETGPIAEKDLKRAGHDRKLEMKQGRERVEMEWFDGELEAALRRSCQVLNHVQVPGSSHTHCESLNVRDLAFPGSCIEGGQSGVNQSPDAEDEATLSRCCNLVARPDSRTGVIDANDTQPNHLELESVHGPCIETTPQSQMDGDKTESHTSVGENLASMQGNTGSSEIKLGRSCSVGSHCGKHFVEGQCSLRRSTSVGARQYHSEERPWNDRGGLTERNLDKGKMTLRQLSHNVSAEREDFNDNGHGGICTLKASTSFYIQEEICKQQISSSSSLSDIQQRSKLEDVEMSGGGQSPLEPPLQQPSPTQASASEAVMFFHYDLNAFKILLDPHPSKDVHAPAKDAQDGVSEQEQQKAMLEAISQLQFHDMQSTYTRLLKAASGKERASLSTAAFRLQRCKSEPVRLASY</sequence>
<feature type="compositionally biased region" description="Basic and acidic residues" evidence="1">
    <location>
        <begin position="263"/>
        <end position="277"/>
    </location>
</feature>
<feature type="compositionally biased region" description="Low complexity" evidence="1">
    <location>
        <begin position="383"/>
        <end position="392"/>
    </location>
</feature>
<feature type="region of interest" description="Disordered" evidence="1">
    <location>
        <begin position="732"/>
        <end position="770"/>
    </location>
</feature>
<feature type="region of interest" description="Disordered" evidence="1">
    <location>
        <begin position="221"/>
        <end position="290"/>
    </location>
</feature>
<feature type="compositionally biased region" description="Basic and acidic residues" evidence="1">
    <location>
        <begin position="20"/>
        <end position="33"/>
    </location>
</feature>
<accession>A0A8T2R9P2</accession>
<comment type="caution">
    <text evidence="2">The sequence shown here is derived from an EMBL/GenBank/DDBJ whole genome shotgun (WGS) entry which is preliminary data.</text>
</comment>
<dbReference type="PANTHER" id="PTHR33448:SF4">
    <property type="entry name" value="CHLOROPLAST PROTEIN HCF243"/>
    <property type="match status" value="1"/>
</dbReference>
<feature type="region of interest" description="Disordered" evidence="1">
    <location>
        <begin position="68"/>
        <end position="147"/>
    </location>
</feature>
<evidence type="ECO:0000256" key="1">
    <source>
        <dbReference type="SAM" id="MobiDB-lite"/>
    </source>
</evidence>
<gene>
    <name evidence="2" type="ORF">KP509_29G059000</name>
</gene>
<feature type="compositionally biased region" description="Polar residues" evidence="1">
    <location>
        <begin position="355"/>
        <end position="376"/>
    </location>
</feature>
<dbReference type="EMBL" id="CM035434">
    <property type="protein sequence ID" value="KAH7292245.1"/>
    <property type="molecule type" value="Genomic_DNA"/>
</dbReference>
<keyword evidence="3" id="KW-1185">Reference proteome</keyword>
<dbReference type="Proteomes" id="UP000825935">
    <property type="component" value="Chromosome 29"/>
</dbReference>
<dbReference type="AlphaFoldDB" id="A0A8T2R9P2"/>
<evidence type="ECO:0000313" key="3">
    <source>
        <dbReference type="Proteomes" id="UP000825935"/>
    </source>
</evidence>
<feature type="compositionally biased region" description="Polar residues" evidence="1">
    <location>
        <begin position="243"/>
        <end position="262"/>
    </location>
</feature>
<name>A0A8T2R9P2_CERRI</name>
<dbReference type="PANTHER" id="PTHR33448">
    <property type="entry name" value="CHLOROPLAST PROTEIN HCF243-RELATED"/>
    <property type="match status" value="1"/>
</dbReference>
<proteinExistence type="predicted"/>
<dbReference type="OrthoDB" id="1919674at2759"/>
<feature type="compositionally biased region" description="Basic residues" evidence="1">
    <location>
        <begin position="35"/>
        <end position="44"/>
    </location>
</feature>
<protein>
    <submittedName>
        <fullName evidence="2">Uncharacterized protein</fullName>
    </submittedName>
</protein>
<reference evidence="2" key="1">
    <citation type="submission" date="2021-08" db="EMBL/GenBank/DDBJ databases">
        <title>WGS assembly of Ceratopteris richardii.</title>
        <authorList>
            <person name="Marchant D.B."/>
            <person name="Chen G."/>
            <person name="Jenkins J."/>
            <person name="Shu S."/>
            <person name="Leebens-Mack J."/>
            <person name="Grimwood J."/>
            <person name="Schmutz J."/>
            <person name="Soltis P."/>
            <person name="Soltis D."/>
            <person name="Chen Z.-H."/>
        </authorList>
    </citation>
    <scope>NUCLEOTIDE SEQUENCE</scope>
    <source>
        <strain evidence="2">Whitten #5841</strain>
        <tissue evidence="2">Leaf</tissue>
    </source>
</reference>
<feature type="compositionally biased region" description="Basic and acidic residues" evidence="1">
    <location>
        <begin position="73"/>
        <end position="82"/>
    </location>
</feature>
<feature type="compositionally biased region" description="Low complexity" evidence="1">
    <location>
        <begin position="1"/>
        <end position="19"/>
    </location>
</feature>
<feature type="region of interest" description="Disordered" evidence="1">
    <location>
        <begin position="1"/>
        <end position="48"/>
    </location>
</feature>
<evidence type="ECO:0000313" key="2">
    <source>
        <dbReference type="EMBL" id="KAH7292245.1"/>
    </source>
</evidence>
<feature type="region of interest" description="Disordered" evidence="1">
    <location>
        <begin position="349"/>
        <end position="427"/>
    </location>
</feature>
<feature type="compositionally biased region" description="Polar residues" evidence="1">
    <location>
        <begin position="402"/>
        <end position="414"/>
    </location>
</feature>